<dbReference type="Pfam" id="PF00355">
    <property type="entry name" value="Rieske"/>
    <property type="match status" value="1"/>
</dbReference>
<evidence type="ECO:0000259" key="5">
    <source>
        <dbReference type="PROSITE" id="PS51296"/>
    </source>
</evidence>
<dbReference type="PROSITE" id="PS51296">
    <property type="entry name" value="RIESKE"/>
    <property type="match status" value="1"/>
</dbReference>
<protein>
    <submittedName>
        <fullName evidence="6">Rieske (2Fe-2S) protein</fullName>
    </submittedName>
</protein>
<comment type="caution">
    <text evidence="6">The sequence shown here is derived from an EMBL/GenBank/DDBJ whole genome shotgun (WGS) entry which is preliminary data.</text>
</comment>
<gene>
    <name evidence="6" type="ORF">O7A60_24675</name>
</gene>
<dbReference type="RefSeq" id="WP_337108396.1">
    <property type="nucleotide sequence ID" value="NZ_JAPYKS010000021.1"/>
</dbReference>
<accession>A0ABU8L2R8</accession>
<keyword evidence="1" id="KW-0001">2Fe-2S</keyword>
<organism evidence="6 7">
    <name type="scientific">Mesorhizobium salmacidum</name>
    <dbReference type="NCBI Taxonomy" id="3015171"/>
    <lineage>
        <taxon>Bacteria</taxon>
        <taxon>Pseudomonadati</taxon>
        <taxon>Pseudomonadota</taxon>
        <taxon>Alphaproteobacteria</taxon>
        <taxon>Hyphomicrobiales</taxon>
        <taxon>Phyllobacteriaceae</taxon>
        <taxon>Mesorhizobium</taxon>
    </lineage>
</organism>
<reference evidence="6 7" key="1">
    <citation type="submission" date="2022-12" db="EMBL/GenBank/DDBJ databases">
        <authorList>
            <person name="Muema E."/>
        </authorList>
    </citation>
    <scope>NUCLEOTIDE SEQUENCE [LARGE SCALE GENOMIC DNA]</scope>
    <source>
        <strain evidence="7">1326</strain>
    </source>
</reference>
<keyword evidence="2" id="KW-0479">Metal-binding</keyword>
<dbReference type="Proteomes" id="UP001387293">
    <property type="component" value="Unassembled WGS sequence"/>
</dbReference>
<evidence type="ECO:0000313" key="7">
    <source>
        <dbReference type="Proteomes" id="UP001387293"/>
    </source>
</evidence>
<keyword evidence="7" id="KW-1185">Reference proteome</keyword>
<evidence type="ECO:0000256" key="2">
    <source>
        <dbReference type="ARBA" id="ARBA00022723"/>
    </source>
</evidence>
<dbReference type="Gene3D" id="2.102.10.10">
    <property type="entry name" value="Rieske [2Fe-2S] iron-sulphur domain"/>
    <property type="match status" value="1"/>
</dbReference>
<dbReference type="SUPFAM" id="SSF50022">
    <property type="entry name" value="ISP domain"/>
    <property type="match status" value="1"/>
</dbReference>
<dbReference type="PANTHER" id="PTHR21496">
    <property type="entry name" value="FERREDOXIN-RELATED"/>
    <property type="match status" value="1"/>
</dbReference>
<keyword evidence="4" id="KW-0411">Iron-sulfur</keyword>
<proteinExistence type="predicted"/>
<dbReference type="EMBL" id="JAPYKS010000021">
    <property type="protein sequence ID" value="MEI9411937.1"/>
    <property type="molecule type" value="Genomic_DNA"/>
</dbReference>
<dbReference type="InterPro" id="IPR036922">
    <property type="entry name" value="Rieske_2Fe-2S_sf"/>
</dbReference>
<sequence length="117" mass="12986">MAEKIFICRVEEIEAGTPVIAKVRSLSVGVFRIGETFHALLNICPHRGAPLCEGPQCGTTAPVDEARFIYHRENEIVRCAWHGWEFDIKTGSALVDPSVRARTFPVMVEDGNIYVTA</sequence>
<evidence type="ECO:0000256" key="4">
    <source>
        <dbReference type="ARBA" id="ARBA00023014"/>
    </source>
</evidence>
<name>A0ABU8L2R8_9HYPH</name>
<dbReference type="PANTHER" id="PTHR21496:SF23">
    <property type="entry name" value="3-PHENYLPROPIONATE_CINNAMIC ACID DIOXYGENASE FERREDOXIN SUBUNIT"/>
    <property type="match status" value="1"/>
</dbReference>
<evidence type="ECO:0000256" key="1">
    <source>
        <dbReference type="ARBA" id="ARBA00022714"/>
    </source>
</evidence>
<keyword evidence="3" id="KW-0408">Iron</keyword>
<evidence type="ECO:0000256" key="3">
    <source>
        <dbReference type="ARBA" id="ARBA00023004"/>
    </source>
</evidence>
<evidence type="ECO:0000313" key="6">
    <source>
        <dbReference type="EMBL" id="MEI9411937.1"/>
    </source>
</evidence>
<feature type="domain" description="Rieske" evidence="5">
    <location>
        <begin position="5"/>
        <end position="115"/>
    </location>
</feature>
<dbReference type="InterPro" id="IPR017941">
    <property type="entry name" value="Rieske_2Fe-2S"/>
</dbReference>